<dbReference type="RefSeq" id="WP_203999175.1">
    <property type="nucleotide sequence ID" value="NZ_BOOZ01000003.1"/>
</dbReference>
<keyword evidence="3" id="KW-1185">Reference proteome</keyword>
<proteinExistence type="predicted"/>
<feature type="region of interest" description="Disordered" evidence="1">
    <location>
        <begin position="117"/>
        <end position="142"/>
    </location>
</feature>
<protein>
    <submittedName>
        <fullName evidence="2">Uncharacterized protein</fullName>
    </submittedName>
</protein>
<sequence>MSAADPPATGAGFTGTDADPVAGAAGLVGTAAADAAAGLVGTAAPGPAAGLVGTAAPNPAAGLVGAATPGATARPDAVPRGGVGGGDAAGDGFASDRFTAVGVLGGVGGCGRRTCASGTGTRPAAGFTGGFSSPPSAEPPGR</sequence>
<comment type="caution">
    <text evidence="2">The sequence shown here is derived from an EMBL/GenBank/DDBJ whole genome shotgun (WGS) entry which is preliminary data.</text>
</comment>
<evidence type="ECO:0000313" key="3">
    <source>
        <dbReference type="Proteomes" id="UP000647017"/>
    </source>
</evidence>
<evidence type="ECO:0000313" key="2">
    <source>
        <dbReference type="EMBL" id="GIJ07348.1"/>
    </source>
</evidence>
<gene>
    <name evidence="2" type="ORF">Van01_05620</name>
</gene>
<reference evidence="2 3" key="1">
    <citation type="submission" date="2021-01" db="EMBL/GenBank/DDBJ databases">
        <title>Whole genome shotgun sequence of Verrucosispora andamanensis NBRC 109075.</title>
        <authorList>
            <person name="Komaki H."/>
            <person name="Tamura T."/>
        </authorList>
    </citation>
    <scope>NUCLEOTIDE SEQUENCE [LARGE SCALE GENOMIC DNA]</scope>
    <source>
        <strain evidence="2 3">NBRC 109075</strain>
    </source>
</reference>
<organism evidence="2 3">
    <name type="scientific">Micromonospora andamanensis</name>
    <dbReference type="NCBI Taxonomy" id="1287068"/>
    <lineage>
        <taxon>Bacteria</taxon>
        <taxon>Bacillati</taxon>
        <taxon>Actinomycetota</taxon>
        <taxon>Actinomycetes</taxon>
        <taxon>Micromonosporales</taxon>
        <taxon>Micromonosporaceae</taxon>
        <taxon>Micromonospora</taxon>
    </lineage>
</organism>
<name>A0ABQ4HNX5_9ACTN</name>
<accession>A0ABQ4HNX5</accession>
<evidence type="ECO:0000256" key="1">
    <source>
        <dbReference type="SAM" id="MobiDB-lite"/>
    </source>
</evidence>
<dbReference type="Proteomes" id="UP000647017">
    <property type="component" value="Unassembled WGS sequence"/>
</dbReference>
<dbReference type="EMBL" id="BOOZ01000003">
    <property type="protein sequence ID" value="GIJ07348.1"/>
    <property type="molecule type" value="Genomic_DNA"/>
</dbReference>